<dbReference type="Proteomes" id="UP001050975">
    <property type="component" value="Unassembled WGS sequence"/>
</dbReference>
<gene>
    <name evidence="1" type="ORF">MiSe_35810</name>
</gene>
<accession>A0AAV3X7H2</accession>
<dbReference type="AlphaFoldDB" id="A0AAV3X7H2"/>
<reference evidence="1" key="1">
    <citation type="submission" date="2019-10" db="EMBL/GenBank/DDBJ databases">
        <title>Draft genome sequece of Microseira wollei NIES-4236.</title>
        <authorList>
            <person name="Yamaguchi H."/>
            <person name="Suzuki S."/>
            <person name="Kawachi M."/>
        </authorList>
    </citation>
    <scope>NUCLEOTIDE SEQUENCE</scope>
    <source>
        <strain evidence="1">NIES-4236</strain>
    </source>
</reference>
<name>A0AAV3X7H2_9CYAN</name>
<evidence type="ECO:0000313" key="2">
    <source>
        <dbReference type="Proteomes" id="UP001050975"/>
    </source>
</evidence>
<organism evidence="1 2">
    <name type="scientific">Microseira wollei NIES-4236</name>
    <dbReference type="NCBI Taxonomy" id="2530354"/>
    <lineage>
        <taxon>Bacteria</taxon>
        <taxon>Bacillati</taxon>
        <taxon>Cyanobacteriota</taxon>
        <taxon>Cyanophyceae</taxon>
        <taxon>Oscillatoriophycideae</taxon>
        <taxon>Aerosakkonematales</taxon>
        <taxon>Aerosakkonemataceae</taxon>
        <taxon>Microseira</taxon>
    </lineage>
</organism>
<proteinExistence type="predicted"/>
<comment type="caution">
    <text evidence="1">The sequence shown here is derived from an EMBL/GenBank/DDBJ whole genome shotgun (WGS) entry which is preliminary data.</text>
</comment>
<dbReference type="RefSeq" id="WP_226583172.1">
    <property type="nucleotide sequence ID" value="NZ_BLAY01000053.1"/>
</dbReference>
<keyword evidence="2" id="KW-1185">Reference proteome</keyword>
<protein>
    <submittedName>
        <fullName evidence="1">Uncharacterized protein</fullName>
    </submittedName>
</protein>
<sequence length="93" mass="10564">MVRGFIAQLQAKCKRLACTAGEALDALTAQLEDSEFGALLIVQNFRSDRFFSAEQQKRLSELMSIWQHAIAVRRFLYSRLPASEVQPFGARMQ</sequence>
<evidence type="ECO:0000313" key="1">
    <source>
        <dbReference type="EMBL" id="GET38822.1"/>
    </source>
</evidence>
<dbReference type="EMBL" id="BLAY01000053">
    <property type="protein sequence ID" value="GET38822.1"/>
    <property type="molecule type" value="Genomic_DNA"/>
</dbReference>